<dbReference type="Gene3D" id="1.10.30.50">
    <property type="match status" value="1"/>
</dbReference>
<sequence>MPMTGRCREPNCHAVVIRPLHYCTKHADKEAAYQASREQWTNRTDNSKRYKDYDRMRSKDPFKAEQHKFYQGKQWRSIREIALRRDNYLCQYCLNHKRVRTGNIGDHIVPYEVEPENRTNLANIAIACSKCHTAKTKWEQLYYGTGMGNKLKNAIPIRNVKDLPDFQKKYSINFNNPPPYLFIGKPHT</sequence>
<keyword evidence="1" id="KW-0540">Nuclease</keyword>
<evidence type="ECO:0000259" key="5">
    <source>
        <dbReference type="SMART" id="SM00507"/>
    </source>
</evidence>
<accession>A0ABC8A853</accession>
<evidence type="ECO:0000256" key="3">
    <source>
        <dbReference type="ARBA" id="ARBA00038412"/>
    </source>
</evidence>
<dbReference type="InterPro" id="IPR003615">
    <property type="entry name" value="HNH_nuc"/>
</dbReference>
<dbReference type="GO" id="GO:0016787">
    <property type="term" value="F:hydrolase activity"/>
    <property type="evidence" value="ECO:0007669"/>
    <property type="project" value="UniProtKB-KW"/>
</dbReference>
<keyword evidence="6" id="KW-0255">Endonuclease</keyword>
<dbReference type="Pfam" id="PF01844">
    <property type="entry name" value="HNH"/>
    <property type="match status" value="1"/>
</dbReference>
<evidence type="ECO:0000256" key="2">
    <source>
        <dbReference type="ARBA" id="ARBA00022801"/>
    </source>
</evidence>
<feature type="domain" description="HNH nuclease" evidence="5">
    <location>
        <begin position="77"/>
        <end position="133"/>
    </location>
</feature>
<dbReference type="RefSeq" id="WP_235187805.1">
    <property type="nucleotide sequence ID" value="NZ_CP009054.1"/>
</dbReference>
<gene>
    <name evidence="6" type="ORF">NCDO2118_1662</name>
</gene>
<dbReference type="SMART" id="SM00507">
    <property type="entry name" value="HNHc"/>
    <property type="match status" value="1"/>
</dbReference>
<keyword evidence="2" id="KW-0378">Hydrolase</keyword>
<name>A0ABC8A853_LACLL</name>
<evidence type="ECO:0000313" key="6">
    <source>
        <dbReference type="EMBL" id="AII13126.1"/>
    </source>
</evidence>
<dbReference type="AlphaFoldDB" id="A0ABC8A853"/>
<reference evidence="6 7" key="1">
    <citation type="submission" date="2014-07" db="EMBL/GenBank/DDBJ databases">
        <title>Genome sequence of Lactococcus lactis subsp. lactis NCDO 2118, a GABA-producing strain.</title>
        <authorList>
            <person name="Oliveira L.C."/>
            <person name="Saraiva T.D.L."/>
            <person name="Soares S.C."/>
            <person name="Ramos R.T.J."/>
            <person name="Sa P.H.C.G."/>
            <person name="Carneiro A.R."/>
            <person name="Miranda F."/>
            <person name="Freire M."/>
            <person name="Renan W."/>
            <person name="Oliveira A.F.Jr."/>
            <person name="Santos A.R."/>
            <person name="Pinto A.C."/>
            <person name="Souza B.M."/>
            <person name="Castro C.P."/>
            <person name="Diniz C.A.A."/>
            <person name="Rocha C.S."/>
            <person name="Mariano D.C.B."/>
            <person name="Aguiar E.L."/>
            <person name="Folador E.L."/>
            <person name="Barbosa E.G.V."/>
            <person name="Aburjaile F.F."/>
            <person name="Goncalves L.A."/>
            <person name="Guimaraes L.C."/>
            <person name="Azevedo M.S.P."/>
            <person name="Agresti P.C.M."/>
            <person name="Faria R.F."/>
            <person name="Tiwari S."/>
            <person name="Almeida S.S."/>
            <person name="Hassan S.S."/>
            <person name="Pereira V.B."/>
            <person name="Abreu V.A.C."/>
            <person name="Pereira U.P."/>
            <person name="Dorella F.A."/>
            <person name="Carvalho A.F."/>
            <person name="Pereira F.L."/>
            <person name="Leal C.A.G."/>
            <person name="Figueiredo H.C.P."/>
            <person name="Silva A."/>
            <person name="Miyoshi A."/>
            <person name="Azevedo V."/>
        </authorList>
    </citation>
    <scope>NUCLEOTIDE SEQUENCE [LARGE SCALE GENOMIC DNA]</scope>
    <source>
        <strain evidence="6 7">NCDO 2118</strain>
    </source>
</reference>
<proteinExistence type="inferred from homology"/>
<dbReference type="PANTHER" id="PTHR41286">
    <property type="entry name" value="HNH NUCLEASE YAJD-RELATED"/>
    <property type="match status" value="1"/>
</dbReference>
<dbReference type="Proteomes" id="UP000028594">
    <property type="component" value="Chromosome"/>
</dbReference>
<protein>
    <recommendedName>
        <fullName evidence="4">Putative HNH nuclease YajD</fullName>
    </recommendedName>
</protein>
<evidence type="ECO:0000256" key="4">
    <source>
        <dbReference type="ARBA" id="ARBA00040194"/>
    </source>
</evidence>
<dbReference type="EMBL" id="CP009054">
    <property type="protein sequence ID" value="AII13126.1"/>
    <property type="molecule type" value="Genomic_DNA"/>
</dbReference>
<evidence type="ECO:0000313" key="7">
    <source>
        <dbReference type="Proteomes" id="UP000028594"/>
    </source>
</evidence>
<comment type="similarity">
    <text evidence="3">Belongs to the HNH nuclease family.</text>
</comment>
<dbReference type="PANTHER" id="PTHR41286:SF1">
    <property type="entry name" value="HNH NUCLEASE YAJD-RELATED"/>
    <property type="match status" value="1"/>
</dbReference>
<dbReference type="InterPro" id="IPR002711">
    <property type="entry name" value="HNH"/>
</dbReference>
<organism evidence="6 7">
    <name type="scientific">Lactococcus lactis subsp. lactis NCDO 2118</name>
    <dbReference type="NCBI Taxonomy" id="1117941"/>
    <lineage>
        <taxon>Bacteria</taxon>
        <taxon>Bacillati</taxon>
        <taxon>Bacillota</taxon>
        <taxon>Bacilli</taxon>
        <taxon>Lactobacillales</taxon>
        <taxon>Streptococcaceae</taxon>
        <taxon>Lactococcus</taxon>
    </lineage>
</organism>
<evidence type="ECO:0000256" key="1">
    <source>
        <dbReference type="ARBA" id="ARBA00022722"/>
    </source>
</evidence>
<dbReference type="KEGG" id="llx:NCDO2118_1662"/>
<dbReference type="GO" id="GO:0004519">
    <property type="term" value="F:endonuclease activity"/>
    <property type="evidence" value="ECO:0007669"/>
    <property type="project" value="UniProtKB-KW"/>
</dbReference>